<dbReference type="Gramene" id="CME181CT">
    <property type="protein sequence ID" value="CME181CT"/>
    <property type="gene ID" value="CME181C"/>
</dbReference>
<sequence length="577" mass="64524">MHAGAFLSAQPSGTLGYTANLCQSSFGKHLDAHSTALGSAVPAFRRSRHRRGAGALLLRRRSLLAECEQRGRLLRSAATKGQRDVERHTATKTLVLTRPVFYSRCPQHHKAFERPIARWMQAASLSRTGGTARASVPSFPTALRHIANTLQEPLQYTDFVAVERARRHVEALLRGGPQNLPAFEFLAPVSEEAPQNARGPRNRAAPSRYPSRSPGGVAPPHRYYELRLRPPGEEIVLRSSDYKERCCGRMGEECLASQDSNGVQSSSGSCEREGTAFIRVPGVVDWTAKGALEKWFARASRWQLFDDGTFATTQRPVIELSHREESAAAAPFAEPVVGFRIHDRQWSRYLCNHPRVIAIGDVHGCITELQDLLRVCDYRPGDELILLGDLVAKGPDSQAVVQMAREIGARAVRGNHDHEVIRCREAMMRGHDPSYASVDHQRIARQLSQQEHEWLRSCPWYIRSEDLETVFVHAGFQPDVPFEEQLPRHMMNLRSVLENGAPSARHSNGMAWARLWKGPLRVVFGHDAYMGLQLWDKCIGLDTGCVYGGRLTALLLPENRLISVPARKMYVAPRKRG</sequence>
<reference evidence="3 4" key="2">
    <citation type="journal article" date="2007" name="BMC Biol.">
        <title>A 100%-complete sequence reveals unusually simple genomic features in the hot-spring red alga Cyanidioschyzon merolae.</title>
        <authorList>
            <person name="Nozaki H."/>
            <person name="Takano H."/>
            <person name="Misumi O."/>
            <person name="Terasawa K."/>
            <person name="Matsuzaki M."/>
            <person name="Maruyama S."/>
            <person name="Nishida K."/>
            <person name="Yagisawa F."/>
            <person name="Yoshida Y."/>
            <person name="Fujiwara T."/>
            <person name="Takio S."/>
            <person name="Tamura K."/>
            <person name="Chung S.J."/>
            <person name="Nakamura S."/>
            <person name="Kuroiwa H."/>
            <person name="Tanaka K."/>
            <person name="Sato N."/>
            <person name="Kuroiwa T."/>
        </authorList>
    </citation>
    <scope>NUCLEOTIDE SEQUENCE [LARGE SCALE GENOMIC DNA]</scope>
    <source>
        <strain evidence="3 4">10D</strain>
    </source>
</reference>
<dbReference type="InterPro" id="IPR029052">
    <property type="entry name" value="Metallo-depent_PP-like"/>
</dbReference>
<dbReference type="GO" id="GO:0005737">
    <property type="term" value="C:cytoplasm"/>
    <property type="evidence" value="ECO:0007669"/>
    <property type="project" value="TreeGrafter"/>
</dbReference>
<dbReference type="GeneID" id="16992781"/>
<evidence type="ECO:0000256" key="1">
    <source>
        <dbReference type="SAM" id="MobiDB-lite"/>
    </source>
</evidence>
<dbReference type="STRING" id="280699.M1VB04"/>
<dbReference type="Gene3D" id="3.60.21.10">
    <property type="match status" value="1"/>
</dbReference>
<dbReference type="OrthoDB" id="10267127at2759"/>
<dbReference type="GO" id="GO:0000298">
    <property type="term" value="F:endopolyphosphatase activity"/>
    <property type="evidence" value="ECO:0007669"/>
    <property type="project" value="TreeGrafter"/>
</dbReference>
<evidence type="ECO:0000313" key="4">
    <source>
        <dbReference type="Proteomes" id="UP000007014"/>
    </source>
</evidence>
<keyword evidence="4" id="KW-1185">Reference proteome</keyword>
<dbReference type="InterPro" id="IPR050126">
    <property type="entry name" value="Ap4A_hydrolase"/>
</dbReference>
<evidence type="ECO:0000313" key="3">
    <source>
        <dbReference type="EMBL" id="BAM79387.1"/>
    </source>
</evidence>
<gene>
    <name evidence="3" type="ORF">CYME_CME181C</name>
</gene>
<dbReference type="SUPFAM" id="SSF56300">
    <property type="entry name" value="Metallo-dependent phosphatases"/>
    <property type="match status" value="1"/>
</dbReference>
<dbReference type="Pfam" id="PF00149">
    <property type="entry name" value="Metallophos"/>
    <property type="match status" value="1"/>
</dbReference>
<organism evidence="3 4">
    <name type="scientific">Cyanidioschyzon merolae (strain NIES-3377 / 10D)</name>
    <name type="common">Unicellular red alga</name>
    <dbReference type="NCBI Taxonomy" id="280699"/>
    <lineage>
        <taxon>Eukaryota</taxon>
        <taxon>Rhodophyta</taxon>
        <taxon>Bangiophyceae</taxon>
        <taxon>Cyanidiales</taxon>
        <taxon>Cyanidiaceae</taxon>
        <taxon>Cyanidioschyzon</taxon>
    </lineage>
</organism>
<feature type="domain" description="Calcineurin-like phosphoesterase" evidence="2">
    <location>
        <begin position="355"/>
        <end position="526"/>
    </location>
</feature>
<dbReference type="EMBL" id="AP006487">
    <property type="protein sequence ID" value="BAM79387.1"/>
    <property type="molecule type" value="Genomic_DNA"/>
</dbReference>
<protein>
    <submittedName>
        <fullName evidence="3">Similar to serine/threonine protein phosphatase</fullName>
    </submittedName>
</protein>
<accession>M1VB04</accession>
<dbReference type="PANTHER" id="PTHR42850:SF4">
    <property type="entry name" value="ZINC-DEPENDENT ENDOPOLYPHOSPHATASE"/>
    <property type="match status" value="1"/>
</dbReference>
<name>M1VB04_CYAM1</name>
<dbReference type="GO" id="GO:0006798">
    <property type="term" value="P:polyphosphate catabolic process"/>
    <property type="evidence" value="ECO:0007669"/>
    <property type="project" value="TreeGrafter"/>
</dbReference>
<evidence type="ECO:0000259" key="2">
    <source>
        <dbReference type="Pfam" id="PF00149"/>
    </source>
</evidence>
<dbReference type="KEGG" id="cme:CYME_CME181C"/>
<dbReference type="Proteomes" id="UP000007014">
    <property type="component" value="Chromosome 5"/>
</dbReference>
<dbReference type="InterPro" id="IPR004843">
    <property type="entry name" value="Calcineurin-like_PHP"/>
</dbReference>
<dbReference type="PANTHER" id="PTHR42850">
    <property type="entry name" value="METALLOPHOSPHOESTERASE"/>
    <property type="match status" value="1"/>
</dbReference>
<dbReference type="GO" id="GO:0016791">
    <property type="term" value="F:phosphatase activity"/>
    <property type="evidence" value="ECO:0007669"/>
    <property type="project" value="TreeGrafter"/>
</dbReference>
<proteinExistence type="predicted"/>
<feature type="region of interest" description="Disordered" evidence="1">
    <location>
        <begin position="192"/>
        <end position="223"/>
    </location>
</feature>
<dbReference type="RefSeq" id="XP_005535673.1">
    <property type="nucleotide sequence ID" value="XM_005535616.1"/>
</dbReference>
<dbReference type="AlphaFoldDB" id="M1VB04"/>
<reference evidence="3 4" key="1">
    <citation type="journal article" date="2004" name="Nature">
        <title>Genome sequence of the ultrasmall unicellular red alga Cyanidioschyzon merolae 10D.</title>
        <authorList>
            <person name="Matsuzaki M."/>
            <person name="Misumi O."/>
            <person name="Shin-i T."/>
            <person name="Maruyama S."/>
            <person name="Takahara M."/>
            <person name="Miyagishima S."/>
            <person name="Mori T."/>
            <person name="Nishida K."/>
            <person name="Yagisawa F."/>
            <person name="Nishida K."/>
            <person name="Yoshida Y."/>
            <person name="Nishimura Y."/>
            <person name="Nakao S."/>
            <person name="Kobayashi T."/>
            <person name="Momoyama Y."/>
            <person name="Higashiyama T."/>
            <person name="Minoda A."/>
            <person name="Sano M."/>
            <person name="Nomoto H."/>
            <person name="Oishi K."/>
            <person name="Hayashi H."/>
            <person name="Ohta F."/>
            <person name="Nishizaka S."/>
            <person name="Haga S."/>
            <person name="Miura S."/>
            <person name="Morishita T."/>
            <person name="Kabeya Y."/>
            <person name="Terasawa K."/>
            <person name="Suzuki Y."/>
            <person name="Ishii Y."/>
            <person name="Asakawa S."/>
            <person name="Takano H."/>
            <person name="Ohta N."/>
            <person name="Kuroiwa H."/>
            <person name="Tanaka K."/>
            <person name="Shimizu N."/>
            <person name="Sugano S."/>
            <person name="Sato N."/>
            <person name="Nozaki H."/>
            <person name="Ogasawara N."/>
            <person name="Kohara Y."/>
            <person name="Kuroiwa T."/>
        </authorList>
    </citation>
    <scope>NUCLEOTIDE SEQUENCE [LARGE SCALE GENOMIC DNA]</scope>
    <source>
        <strain evidence="3 4">10D</strain>
    </source>
</reference>
<dbReference type="HOGENOM" id="CLU_472823_0_0_1"/>
<dbReference type="eggNOG" id="KOG0371">
    <property type="taxonomic scope" value="Eukaryota"/>
</dbReference>